<sequence length="484" mass="51293">MSNTVESLNFIDGAHRPPAEGLYFEKTEPASGRVLCRVADSSAADVDQAVAAARKAFDQGPWRTMPGSERGKLIMKLAALLEQNAEDLATALAREQGRPIFEMRMMDLPVSVDTLRYFGGWADKLEGRSVPTAGYMGKPTLNYTVMEPVGVAAQIIPWNAPLMICVWKLAPALAAGCTVVIKPSEEAPVSVTALAALVAEAGFPPGVVNIVNGKGPTVGKSLVNHKDVDKISFTGSTGVGRSIAADVAGTFKKVTLELGGKAPQIVFADADIDAAVQGVTMGLFVNQGQTCAAGSRVLVHRSIADEFAMRLAGAAQAISLGDPLDSKTMMGALINERHKSRVLEYIAIGKSEGARMVAGEGDVPAQGHFVRPTIFVDVHNRMRIAQEEIFGPVGMVIPFDTEEEAVSMANDVEFGLSATIWTRDLSTAHKVAAQLQVGAVAVNGWSPLDARLPWGGYKDSGLGHDLSQTALASYLREKLVTTVL</sequence>
<keyword evidence="2 4" id="KW-0560">Oxidoreductase</keyword>
<dbReference type="InterPro" id="IPR016163">
    <property type="entry name" value="Ald_DH_C"/>
</dbReference>
<comment type="caution">
    <text evidence="6">The sequence shown here is derived from an EMBL/GenBank/DDBJ whole genome shotgun (WGS) entry which is preliminary data.</text>
</comment>
<evidence type="ECO:0000256" key="4">
    <source>
        <dbReference type="RuleBase" id="RU003345"/>
    </source>
</evidence>
<dbReference type="EMBL" id="QRGA01000015">
    <property type="protein sequence ID" value="RDU96257.1"/>
    <property type="molecule type" value="Genomic_DNA"/>
</dbReference>
<dbReference type="InterPro" id="IPR029510">
    <property type="entry name" value="Ald_DH_CS_GLU"/>
</dbReference>
<dbReference type="PROSITE" id="PS00687">
    <property type="entry name" value="ALDEHYDE_DEHYDR_GLU"/>
    <property type="match status" value="1"/>
</dbReference>
<dbReference type="GO" id="GO:0004030">
    <property type="term" value="F:aldehyde dehydrogenase [NAD(P)+] activity"/>
    <property type="evidence" value="ECO:0007669"/>
    <property type="project" value="UniProtKB-ARBA"/>
</dbReference>
<name>A0A3D8JT56_9BURK</name>
<dbReference type="PANTHER" id="PTHR11699">
    <property type="entry name" value="ALDEHYDE DEHYDROGENASE-RELATED"/>
    <property type="match status" value="1"/>
</dbReference>
<evidence type="ECO:0000256" key="1">
    <source>
        <dbReference type="ARBA" id="ARBA00009986"/>
    </source>
</evidence>
<feature type="domain" description="Aldehyde dehydrogenase" evidence="5">
    <location>
        <begin position="24"/>
        <end position="480"/>
    </location>
</feature>
<dbReference type="AlphaFoldDB" id="A0A3D8JT56"/>
<protein>
    <submittedName>
        <fullName evidence="6">Aldehyde dehydrogenase family protein</fullName>
    </submittedName>
</protein>
<proteinExistence type="inferred from homology"/>
<dbReference type="PROSITE" id="PS00070">
    <property type="entry name" value="ALDEHYDE_DEHYDR_CYS"/>
    <property type="match status" value="1"/>
</dbReference>
<dbReference type="SUPFAM" id="SSF53720">
    <property type="entry name" value="ALDH-like"/>
    <property type="match status" value="1"/>
</dbReference>
<dbReference type="InterPro" id="IPR016161">
    <property type="entry name" value="Ald_DH/histidinol_DH"/>
</dbReference>
<organism evidence="6 7">
    <name type="scientific">Trinickia dinghuensis</name>
    <dbReference type="NCBI Taxonomy" id="2291023"/>
    <lineage>
        <taxon>Bacteria</taxon>
        <taxon>Pseudomonadati</taxon>
        <taxon>Pseudomonadota</taxon>
        <taxon>Betaproteobacteria</taxon>
        <taxon>Burkholderiales</taxon>
        <taxon>Burkholderiaceae</taxon>
        <taxon>Trinickia</taxon>
    </lineage>
</organism>
<dbReference type="OrthoDB" id="6187633at2"/>
<dbReference type="FunFam" id="3.40.309.10:FF:000012">
    <property type="entry name" value="Betaine aldehyde dehydrogenase"/>
    <property type="match status" value="1"/>
</dbReference>
<evidence type="ECO:0000256" key="3">
    <source>
        <dbReference type="PROSITE-ProRule" id="PRU10007"/>
    </source>
</evidence>
<dbReference type="Proteomes" id="UP000256838">
    <property type="component" value="Unassembled WGS sequence"/>
</dbReference>
<accession>A0A3D8JT56</accession>
<dbReference type="RefSeq" id="WP_115536185.1">
    <property type="nucleotide sequence ID" value="NZ_QRGA01000015.1"/>
</dbReference>
<gene>
    <name evidence="6" type="ORF">DWV00_24435</name>
</gene>
<keyword evidence="7" id="KW-1185">Reference proteome</keyword>
<dbReference type="Gene3D" id="3.40.605.10">
    <property type="entry name" value="Aldehyde Dehydrogenase, Chain A, domain 1"/>
    <property type="match status" value="1"/>
</dbReference>
<dbReference type="InterPro" id="IPR015590">
    <property type="entry name" value="Aldehyde_DH_dom"/>
</dbReference>
<dbReference type="FunFam" id="3.40.605.10:FF:000001">
    <property type="entry name" value="Aldehyde dehydrogenase 1"/>
    <property type="match status" value="1"/>
</dbReference>
<comment type="similarity">
    <text evidence="1 4">Belongs to the aldehyde dehydrogenase family.</text>
</comment>
<dbReference type="Pfam" id="PF00171">
    <property type="entry name" value="Aldedh"/>
    <property type="match status" value="1"/>
</dbReference>
<evidence type="ECO:0000259" key="5">
    <source>
        <dbReference type="Pfam" id="PF00171"/>
    </source>
</evidence>
<dbReference type="InterPro" id="IPR016162">
    <property type="entry name" value="Ald_DH_N"/>
</dbReference>
<reference evidence="6 7" key="1">
    <citation type="submission" date="2018-08" db="EMBL/GenBank/DDBJ databases">
        <title>Paraburkholderia sp. DHOM06 isolated from forest soil.</title>
        <authorList>
            <person name="Gao Z.-H."/>
            <person name="Qiu L.-H."/>
        </authorList>
    </citation>
    <scope>NUCLEOTIDE SEQUENCE [LARGE SCALE GENOMIC DNA]</scope>
    <source>
        <strain evidence="6 7">DHOM06</strain>
    </source>
</reference>
<evidence type="ECO:0000313" key="7">
    <source>
        <dbReference type="Proteomes" id="UP000256838"/>
    </source>
</evidence>
<feature type="active site" evidence="3">
    <location>
        <position position="257"/>
    </location>
</feature>
<evidence type="ECO:0000313" key="6">
    <source>
        <dbReference type="EMBL" id="RDU96257.1"/>
    </source>
</evidence>
<evidence type="ECO:0000256" key="2">
    <source>
        <dbReference type="ARBA" id="ARBA00023002"/>
    </source>
</evidence>
<dbReference type="InterPro" id="IPR016160">
    <property type="entry name" value="Ald_DH_CS_CYS"/>
</dbReference>
<dbReference type="Gene3D" id="3.40.309.10">
    <property type="entry name" value="Aldehyde Dehydrogenase, Chain A, domain 2"/>
    <property type="match status" value="1"/>
</dbReference>